<dbReference type="InterPro" id="IPR019775">
    <property type="entry name" value="WD40_repeat_CS"/>
</dbReference>
<dbReference type="PROSITE" id="PS50294">
    <property type="entry name" value="WD_REPEATS_REGION"/>
    <property type="match status" value="1"/>
</dbReference>
<keyword evidence="2" id="KW-0677">Repeat</keyword>
<evidence type="ECO:0000313" key="5">
    <source>
        <dbReference type="EMBL" id="OMH81215.1"/>
    </source>
</evidence>
<dbReference type="PROSITE" id="PS00678">
    <property type="entry name" value="WD_REPEATS_1"/>
    <property type="match status" value="1"/>
</dbReference>
<feature type="region of interest" description="Disordered" evidence="4">
    <location>
        <begin position="402"/>
        <end position="422"/>
    </location>
</feature>
<keyword evidence="5" id="KW-0418">Kinase</keyword>
<dbReference type="PANTHER" id="PTHR44675:SF1">
    <property type="entry name" value="P21-ACTIVATED PROTEIN KINASE-INTERACTING PROTEIN 1"/>
    <property type="match status" value="1"/>
</dbReference>
<accession>A0A1R1PJR6</accession>
<dbReference type="EMBL" id="LSSK01000952">
    <property type="protein sequence ID" value="OMH81215.1"/>
    <property type="molecule type" value="Genomic_DNA"/>
</dbReference>
<evidence type="ECO:0000256" key="4">
    <source>
        <dbReference type="SAM" id="MobiDB-lite"/>
    </source>
</evidence>
<feature type="region of interest" description="Disordered" evidence="4">
    <location>
        <begin position="1"/>
        <end position="66"/>
    </location>
</feature>
<dbReference type="InterPro" id="IPR036322">
    <property type="entry name" value="WD40_repeat_dom_sf"/>
</dbReference>
<dbReference type="CDD" id="cd00200">
    <property type="entry name" value="WD40"/>
    <property type="match status" value="1"/>
</dbReference>
<dbReference type="PROSITE" id="PS50082">
    <property type="entry name" value="WD_REPEATS_2"/>
    <property type="match status" value="1"/>
</dbReference>
<organism evidence="5 6">
    <name type="scientific">Zancudomyces culisetae</name>
    <name type="common">Gut fungus</name>
    <name type="synonym">Smittium culisetae</name>
    <dbReference type="NCBI Taxonomy" id="1213189"/>
    <lineage>
        <taxon>Eukaryota</taxon>
        <taxon>Fungi</taxon>
        <taxon>Fungi incertae sedis</taxon>
        <taxon>Zoopagomycota</taxon>
        <taxon>Kickxellomycotina</taxon>
        <taxon>Harpellomycetes</taxon>
        <taxon>Harpellales</taxon>
        <taxon>Legeriomycetaceae</taxon>
        <taxon>Zancudomyces</taxon>
    </lineage>
</organism>
<evidence type="ECO:0000313" key="6">
    <source>
        <dbReference type="Proteomes" id="UP000188320"/>
    </source>
</evidence>
<sequence length="2557" mass="290844">MGKKNKRKAGEITDNQKENEVRASKAGERNQKSKIPKHSDLNKENDKSSNTEPREEKEKEIEQKKAGPVSKVSKSVLIAAGTYERVLYGMIAQYNNTNTKIELTPRFIMPSHIGCISTVSIGEKYLASGSTDEVIKLFDLKRQKELGSLHEHSGSITSLHFHEHSHLLSASVDGKICIYRTKDWEVIKVLKGHSGQVNDIAIHPTGKLAISVGKDRTAIVWNLLTGQKAARTKLNREGEKVVWNSSGTHYAIISSDNSVAVYDVQKGTIISTFQSNQRVLCAVYIENEGTDYLILGGQDKHLRILKGDTEVGTVLAHDNRIKGLSTVNILDFDGNPVKLLVSVSSDKYLKVWDLDDVLKNCINEESKKTITPRGKTLRIIENPDAEFCNPERPPEVTNFEARSDMSAKKPPPPDAEPVEVGSSLTPSVSLDMTMFQSIKFLQKKINFLRFSYSVFFEAKGKNNNERKTDTLTTTIFKWLWDDGSRFEGRSWSKDIVGKVFLHKLAPRGTEFESLMNKLCVGIDKCLNDIDACVNSSTNTTVSNIDASTVEAAQQEHSGSQKIPIHENKKIKLPEGCVANKCNDFERQRYERYVSRYSRLVETFCVGLQILQDIYERPAERVNKIELRVNSVDMVVETIKKIFKAMHLNKVKEKYRQNILEIMVKVLWRLLSSLSQTTQENAACVIPVQKLLDSISETIINKHRDSKAFCPHESIASIITKMLMKPQLQNSFKIYILQIMSVGNSGVLKKLVSKTVKGDVMDVDVGVENESVKRELASLLETFTVYICLASKNIAEFTKHLEKECMDGSTLADGSKYAKDTKSCIYSKLLCKIALLIVHLAEKIIFKVSSRIRQRSLGEKGMVVDKVFESCGGNSMIMLICAMEEYLGRFYQVVYYLNELKNEYDNQDEIDMKSTAINGTGINIQQPITYRSSLHNKRHFHDIYNNIENEEFSANGFAKAPANDFSWSYQLKLARNEYRQYYSRDFGFILTQNQLKYEYNPEELYLVIFGKHRRNHLQRHLFSHENFKYMVYTTINIANMVFKISVEQKSTLPIFGKIKQISTQIAQSVLLVLSSLVDKWIWDLDKEESDQYIKSEILVTKASEVVSESNVLQSKDPNEARSSKTNNSVESAVSDSRERLNEQMDLAKKMVNFIYEWVLLDASQNDNEYHNLEETMQIFEGTKLAVAGRLGFSIIMDIIWITVFHSEVLSTKNVAQTELIKNLHKMISRWPGDYICICGFESTIQNVENELVKPESKIKEAAAAGKLRRWMQVYSKSALMLQDKDVSYWQSGFKTHTELIYALFFGSIEWIQRVTTIAQQNSTDTQAWEWSNIQRLPRVCEKSLVEKFIIQMCQLGWTENERCDQKLDSCPDSSGLTFVAKVYAFLDIYVSKLKTHKLEKVASTAKLLNWVSLEAMRVLATLLGASTIRDERTRRGKNVKPSSIMMSQINSEVAKKSVLLHNQPKPYLLTQIFVSVGFPKLFMVDSMLNIKWIYKMRQLKDTTQQETLLKRVKLWYDTLERIIAHSLLRTQLKTVLSTTVYTDDSDSIPDSRVAHRVIFTLPQWWLISVGVTSCAYFEESATNLSLVADENMTKLFYCSLSSLFSLIQFFYFDVQILEELVITTLPKGYELLPTSSSEEANKKFGEVCNNQEFYFGNKLCGLYMLAHILENLGVCFNNHPTEDGSTPPFSVVGKDTHNANHSAKEKYLGGKIFGGRDHEVKTATNLEVNYEKYLQALYNRAKTSGTIFELVKQTLLKLCKTKNGSLVLLNHKNILKVLGRGMVKFFDELPVKIAITSGIAVNNEREQCSGSKDFTNNGNGNSNKSSNGSFFNDLECDDLNIYDSDMILKLKHQLTSLWEQRIEGWLNLLKRLFTNIVECNYPVATIAATNPTISTPTPNLPSTGNHNEIHSDDWLKFGLNLQTTTTGRILTSSGSTVGAHKRSIVQFYYRLCHLNKNGQLTSFFSVIIPVLKQYDKYMCEFVCNSVYVGDSFDESTLEESVTFFEEIQDKRALCLLLIFLFKVPEKNMLKNSSGTHGARFATGNIHKRTQISGAKVDFVGLRSFPLVKNWLLQLKPMVGMINGAILIPDTEGSDVIDSDYCGDFVQDSELVDVSEDSNTVLKSDHLLELAIICTSVVYERGKNAFSSEFSRVLELLQRRVAKNMTNIGAKFRENNTAMISNKDTRPLKSCRCLVIRLDLATVCYTHYVHSQQQPRQSYDLDAEKQRFEFEVHLKKEESVEHHDGYCYVVIKDTRLMTHIFEYFALLLESEFSESFDAFNRLKDVKITDKDGTNINPVSFGEFPHNTTTLCQDLCNEKYKDEIGNTKHSDGLDNNGVILVEFDDICPLNFVALMDLSFEYIIENSEAIDQYGYKKSDFFAVSKELHDTVTLSKPTKGECNKDIRMGDLVSALPLCHRFLAPAIMDYCIMRLLDDKNAGFQTLVAATALYSFIVSMTEHISEGTERQDDLSYLISIRRVLASNKLLKLIPDLYYKINNTDDGKASYSENHALLDEDLYQTQMHCIKNHEHVFKWSDIHYELFKLDIEKGLFANINPNPVG</sequence>
<evidence type="ECO:0000256" key="3">
    <source>
        <dbReference type="PROSITE-ProRule" id="PRU00221"/>
    </source>
</evidence>
<evidence type="ECO:0000256" key="2">
    <source>
        <dbReference type="ARBA" id="ARBA00022737"/>
    </source>
</evidence>
<dbReference type="Gene3D" id="2.130.10.10">
    <property type="entry name" value="YVTN repeat-like/Quinoprotein amine dehydrogenase"/>
    <property type="match status" value="2"/>
</dbReference>
<name>A0A1R1PJR6_ZANCU</name>
<reference evidence="6" key="1">
    <citation type="submission" date="2017-01" db="EMBL/GenBank/DDBJ databases">
        <authorList>
            <person name="Wang Y."/>
            <person name="White M."/>
            <person name="Kvist S."/>
            <person name="Moncalvo J.-M."/>
        </authorList>
    </citation>
    <scope>NUCLEOTIDE SEQUENCE [LARGE SCALE GENOMIC DNA]</scope>
    <source>
        <strain evidence="6">COL-18-3</strain>
    </source>
</reference>
<protein>
    <submittedName>
        <fullName evidence="5">p21-activated protein kinase-interacting protein 1-like</fullName>
    </submittedName>
</protein>
<feature type="repeat" description="WD" evidence="3">
    <location>
        <begin position="190"/>
        <end position="231"/>
    </location>
</feature>
<dbReference type="Proteomes" id="UP000188320">
    <property type="component" value="Unassembled WGS sequence"/>
</dbReference>
<keyword evidence="5" id="KW-0808">Transferase</keyword>
<feature type="compositionally biased region" description="Polar residues" evidence="4">
    <location>
        <begin position="1122"/>
        <end position="1133"/>
    </location>
</feature>
<feature type="region of interest" description="Disordered" evidence="4">
    <location>
        <begin position="1108"/>
        <end position="1135"/>
    </location>
</feature>
<feature type="compositionally biased region" description="Basic and acidic residues" evidence="4">
    <location>
        <begin position="8"/>
        <end position="65"/>
    </location>
</feature>
<dbReference type="GO" id="GO:0016301">
    <property type="term" value="F:kinase activity"/>
    <property type="evidence" value="ECO:0007669"/>
    <property type="project" value="UniProtKB-KW"/>
</dbReference>
<dbReference type="Pfam" id="PF00400">
    <property type="entry name" value="WD40"/>
    <property type="match status" value="2"/>
</dbReference>
<dbReference type="SUPFAM" id="SSF50978">
    <property type="entry name" value="WD40 repeat-like"/>
    <property type="match status" value="1"/>
</dbReference>
<comment type="caution">
    <text evidence="5">The sequence shown here is derived from an EMBL/GenBank/DDBJ whole genome shotgun (WGS) entry which is preliminary data.</text>
</comment>
<dbReference type="PANTHER" id="PTHR44675">
    <property type="entry name" value="PAK1 INTERACTING PROTEIN 1"/>
    <property type="match status" value="1"/>
</dbReference>
<keyword evidence="1 3" id="KW-0853">WD repeat</keyword>
<evidence type="ECO:0000256" key="1">
    <source>
        <dbReference type="ARBA" id="ARBA00022574"/>
    </source>
</evidence>
<dbReference type="InterPro" id="IPR001680">
    <property type="entry name" value="WD40_rpt"/>
</dbReference>
<keyword evidence="6" id="KW-1185">Reference proteome</keyword>
<dbReference type="OrthoDB" id="308449at2759"/>
<dbReference type="SMART" id="SM00320">
    <property type="entry name" value="WD40"/>
    <property type="match status" value="6"/>
</dbReference>
<dbReference type="InterPro" id="IPR051959">
    <property type="entry name" value="PAK1-Kinase_Regulator"/>
</dbReference>
<gene>
    <name evidence="5" type="ORF">AX774_g5342</name>
</gene>
<proteinExistence type="predicted"/>
<dbReference type="InterPro" id="IPR015943">
    <property type="entry name" value="WD40/YVTN_repeat-like_dom_sf"/>
</dbReference>